<evidence type="ECO:0000313" key="10">
    <source>
        <dbReference type="Proteomes" id="UP000295345"/>
    </source>
</evidence>
<keyword evidence="5" id="KW-0520">NAD</keyword>
<dbReference type="PROSITE" id="PS00974">
    <property type="entry name" value="MANNITOL_DHGENASE"/>
    <property type="match status" value="1"/>
</dbReference>
<gene>
    <name evidence="9" type="ORF">E1283_31440</name>
</gene>
<evidence type="ECO:0000256" key="3">
    <source>
        <dbReference type="ARBA" id="ARBA00016219"/>
    </source>
</evidence>
<evidence type="ECO:0000256" key="2">
    <source>
        <dbReference type="ARBA" id="ARBA00012939"/>
    </source>
</evidence>
<comment type="similarity">
    <text evidence="1">Belongs to the mannitol dehydrogenase family.</text>
</comment>
<dbReference type="EMBL" id="SMKI01000515">
    <property type="protein sequence ID" value="TDC64532.1"/>
    <property type="molecule type" value="Genomic_DNA"/>
</dbReference>
<feature type="non-terminal residue" evidence="9">
    <location>
        <position position="423"/>
    </location>
</feature>
<sequence length="423" mass="43933">MTATGTARLGRATLGALPAERRPPVDPAALRTRLVHLGLGAFHRAHQALYTERAAARTGEPWGIAAVAPRSLATVRALREQDGLYSLAELHPEGRGPRVVGALTEALAMVPDAARIDALLADPEVTVVTLTVTEKGYHRRTDAGPGRGPALDTAAPAIAADLAAADPAVSTTVVGRLAAGLAARIRAGAGPITVVSCDNMADNGAVLGAVLRDFVAATRWPDRDAVLAGLAESVAFPATVVDRIVPATTDAGRAAAEAALGVRDAVPVAGEPYRQWVVEDAFAAARPRWELDGALLVPDAAPYQLAKLRLLNGSHSALAYLGIAAGHATIDQAMATHWGEPLVRALCAEVAPTLPPAGPEPAGYAADLVTRFRNPAVGHQLRQIGSDGSLKLRERWLPALRRLRAARAATPVLELALAGWAHA</sequence>
<dbReference type="EC" id="1.1.1.17" evidence="2"/>
<evidence type="ECO:0000256" key="1">
    <source>
        <dbReference type="ARBA" id="ARBA00006541"/>
    </source>
</evidence>
<dbReference type="OrthoDB" id="271711at2"/>
<dbReference type="Gene3D" id="3.40.50.720">
    <property type="entry name" value="NAD(P)-binding Rossmann-like Domain"/>
    <property type="match status" value="1"/>
</dbReference>
<evidence type="ECO:0000256" key="4">
    <source>
        <dbReference type="ARBA" id="ARBA00023002"/>
    </source>
</evidence>
<dbReference type="InterPro" id="IPR050988">
    <property type="entry name" value="Mannitol_DH/Oxidoreductase"/>
</dbReference>
<dbReference type="InterPro" id="IPR023027">
    <property type="entry name" value="Mannitol_DH_CS"/>
</dbReference>
<dbReference type="PANTHER" id="PTHR43362">
    <property type="entry name" value="MANNITOL DEHYDROGENASE DSF1-RELATED"/>
    <property type="match status" value="1"/>
</dbReference>
<dbReference type="InterPro" id="IPR013328">
    <property type="entry name" value="6PGD_dom2"/>
</dbReference>
<dbReference type="InterPro" id="IPR000669">
    <property type="entry name" value="Mannitol_DH"/>
</dbReference>
<reference evidence="9 10" key="1">
    <citation type="submission" date="2019-03" db="EMBL/GenBank/DDBJ databases">
        <title>Draft genome sequences of novel Actinobacteria.</title>
        <authorList>
            <person name="Sahin N."/>
            <person name="Ay H."/>
            <person name="Saygin H."/>
        </authorList>
    </citation>
    <scope>NUCLEOTIDE SEQUENCE [LARGE SCALE GENOMIC DNA]</scope>
    <source>
        <strain evidence="9 10">DSM 41900</strain>
    </source>
</reference>
<dbReference type="Pfam" id="PF01232">
    <property type="entry name" value="Mannitol_dh"/>
    <property type="match status" value="1"/>
</dbReference>
<name>A0A4R4SQS9_9ACTN</name>
<organism evidence="9 10">
    <name type="scientific">Streptomyces hainanensis</name>
    <dbReference type="NCBI Taxonomy" id="402648"/>
    <lineage>
        <taxon>Bacteria</taxon>
        <taxon>Bacillati</taxon>
        <taxon>Actinomycetota</taxon>
        <taxon>Actinomycetes</taxon>
        <taxon>Kitasatosporales</taxon>
        <taxon>Streptomycetaceae</taxon>
        <taxon>Streptomyces</taxon>
    </lineage>
</organism>
<feature type="domain" description="Mannitol dehydrogenase N-terminal" evidence="7">
    <location>
        <begin position="33"/>
        <end position="290"/>
    </location>
</feature>
<dbReference type="InterPro" id="IPR013131">
    <property type="entry name" value="Mannitol_DH_N"/>
</dbReference>
<dbReference type="PRINTS" id="PR00084">
    <property type="entry name" value="MTLDHDRGNASE"/>
</dbReference>
<comment type="caution">
    <text evidence="9">The sequence shown here is derived from an EMBL/GenBank/DDBJ whole genome shotgun (WGS) entry which is preliminary data.</text>
</comment>
<evidence type="ECO:0000259" key="8">
    <source>
        <dbReference type="Pfam" id="PF08125"/>
    </source>
</evidence>
<dbReference type="SUPFAM" id="SSF51735">
    <property type="entry name" value="NAD(P)-binding Rossmann-fold domains"/>
    <property type="match status" value="1"/>
</dbReference>
<dbReference type="GO" id="GO:0019594">
    <property type="term" value="P:mannitol metabolic process"/>
    <property type="evidence" value="ECO:0007669"/>
    <property type="project" value="InterPro"/>
</dbReference>
<protein>
    <recommendedName>
        <fullName evidence="3">Mannitol-1-phosphate 5-dehydrogenase</fullName>
        <ecNumber evidence="2">1.1.1.17</ecNumber>
    </recommendedName>
</protein>
<dbReference type="GO" id="GO:0008926">
    <property type="term" value="F:mannitol-1-phosphate 5-dehydrogenase activity"/>
    <property type="evidence" value="ECO:0007669"/>
    <property type="project" value="UniProtKB-EC"/>
</dbReference>
<dbReference type="Gene3D" id="1.10.1040.10">
    <property type="entry name" value="N-(1-d-carboxylethyl)-l-norvaline Dehydrogenase, domain 2"/>
    <property type="match status" value="1"/>
</dbReference>
<evidence type="ECO:0000313" key="9">
    <source>
        <dbReference type="EMBL" id="TDC64532.1"/>
    </source>
</evidence>
<dbReference type="RefSeq" id="WP_132821577.1">
    <property type="nucleotide sequence ID" value="NZ_SMKI01000515.1"/>
</dbReference>
<comment type="catalytic activity">
    <reaction evidence="6">
        <text>D-mannitol 1-phosphate + NAD(+) = beta-D-fructose 6-phosphate + NADH + H(+)</text>
        <dbReference type="Rhea" id="RHEA:19661"/>
        <dbReference type="ChEBI" id="CHEBI:15378"/>
        <dbReference type="ChEBI" id="CHEBI:57540"/>
        <dbReference type="ChEBI" id="CHEBI:57634"/>
        <dbReference type="ChEBI" id="CHEBI:57945"/>
        <dbReference type="ChEBI" id="CHEBI:61381"/>
        <dbReference type="EC" id="1.1.1.17"/>
    </reaction>
</comment>
<accession>A0A4R4SQS9</accession>
<evidence type="ECO:0000259" key="7">
    <source>
        <dbReference type="Pfam" id="PF01232"/>
    </source>
</evidence>
<dbReference type="InterPro" id="IPR013118">
    <property type="entry name" value="Mannitol_DH_C"/>
</dbReference>
<keyword evidence="4" id="KW-0560">Oxidoreductase</keyword>
<dbReference type="AlphaFoldDB" id="A0A4R4SQS9"/>
<dbReference type="Pfam" id="PF08125">
    <property type="entry name" value="Mannitol_dh_C"/>
    <property type="match status" value="1"/>
</dbReference>
<dbReference type="SUPFAM" id="SSF48179">
    <property type="entry name" value="6-phosphogluconate dehydrogenase C-terminal domain-like"/>
    <property type="match status" value="1"/>
</dbReference>
<dbReference type="InterPro" id="IPR008927">
    <property type="entry name" value="6-PGluconate_DH-like_C_sf"/>
</dbReference>
<feature type="domain" description="Mannitol dehydrogenase C-terminal" evidence="8">
    <location>
        <begin position="301"/>
        <end position="422"/>
    </location>
</feature>
<dbReference type="PANTHER" id="PTHR43362:SF1">
    <property type="entry name" value="MANNITOL DEHYDROGENASE 2-RELATED"/>
    <property type="match status" value="1"/>
</dbReference>
<dbReference type="InterPro" id="IPR036291">
    <property type="entry name" value="NAD(P)-bd_dom_sf"/>
</dbReference>
<evidence type="ECO:0000256" key="5">
    <source>
        <dbReference type="ARBA" id="ARBA00023027"/>
    </source>
</evidence>
<evidence type="ECO:0000256" key="6">
    <source>
        <dbReference type="ARBA" id="ARBA00048615"/>
    </source>
</evidence>
<proteinExistence type="inferred from homology"/>
<keyword evidence="10" id="KW-1185">Reference proteome</keyword>
<dbReference type="Proteomes" id="UP000295345">
    <property type="component" value="Unassembled WGS sequence"/>
</dbReference>